<dbReference type="EMBL" id="CM017886">
    <property type="protein sequence ID" value="KAG1370078.1"/>
    <property type="molecule type" value="Genomic_DNA"/>
</dbReference>
<name>A0A8K0IX80_COCNU</name>
<comment type="caution">
    <text evidence="1">The sequence shown here is derived from an EMBL/GenBank/DDBJ whole genome shotgun (WGS) entry which is preliminary data.</text>
</comment>
<evidence type="ECO:0000313" key="2">
    <source>
        <dbReference type="Proteomes" id="UP000797356"/>
    </source>
</evidence>
<evidence type="ECO:0000313" key="1">
    <source>
        <dbReference type="EMBL" id="KAG1370078.1"/>
    </source>
</evidence>
<gene>
    <name evidence="1" type="ORF">COCNU_15G004440</name>
</gene>
<protein>
    <submittedName>
        <fullName evidence="1">Uncharacterized protein</fullName>
    </submittedName>
</protein>
<reference evidence="1" key="2">
    <citation type="submission" date="2019-07" db="EMBL/GenBank/DDBJ databases">
        <authorList>
            <person name="Yang Y."/>
            <person name="Bocs S."/>
            <person name="Baudouin L."/>
        </authorList>
    </citation>
    <scope>NUCLEOTIDE SEQUENCE</scope>
    <source>
        <tissue evidence="1">Spear leaf of Hainan Tall coconut</tissue>
    </source>
</reference>
<organism evidence="1 2">
    <name type="scientific">Cocos nucifera</name>
    <name type="common">Coconut palm</name>
    <dbReference type="NCBI Taxonomy" id="13894"/>
    <lineage>
        <taxon>Eukaryota</taxon>
        <taxon>Viridiplantae</taxon>
        <taxon>Streptophyta</taxon>
        <taxon>Embryophyta</taxon>
        <taxon>Tracheophyta</taxon>
        <taxon>Spermatophyta</taxon>
        <taxon>Magnoliopsida</taxon>
        <taxon>Liliopsida</taxon>
        <taxon>Arecaceae</taxon>
        <taxon>Arecoideae</taxon>
        <taxon>Cocoseae</taxon>
        <taxon>Attaleinae</taxon>
        <taxon>Cocos</taxon>
    </lineage>
</organism>
<accession>A0A8K0IX80</accession>
<keyword evidence="2" id="KW-1185">Reference proteome</keyword>
<dbReference type="Proteomes" id="UP000797356">
    <property type="component" value="Chromosome 15"/>
</dbReference>
<dbReference type="AlphaFoldDB" id="A0A8K0IX80"/>
<reference evidence="1" key="1">
    <citation type="journal article" date="2017" name="Gigascience">
        <title>The genome draft of coconut (Cocos nucifera).</title>
        <authorList>
            <person name="Xiao Y."/>
            <person name="Xu P."/>
            <person name="Fan H."/>
            <person name="Baudouin L."/>
            <person name="Xia W."/>
            <person name="Bocs S."/>
            <person name="Xu J."/>
            <person name="Li Q."/>
            <person name="Guo A."/>
            <person name="Zhou L."/>
            <person name="Li J."/>
            <person name="Wu Y."/>
            <person name="Ma Z."/>
            <person name="Armero A."/>
            <person name="Issali A.E."/>
            <person name="Liu N."/>
            <person name="Peng M."/>
            <person name="Yang Y."/>
        </authorList>
    </citation>
    <scope>NUCLEOTIDE SEQUENCE</scope>
    <source>
        <tissue evidence="1">Spear leaf of Hainan Tall coconut</tissue>
    </source>
</reference>
<proteinExistence type="predicted"/>
<sequence length="74" mass="8210">MGWVGCFGWALSADNEREHAGRQSCREPWLCTSVLFLGVTPVLPTRLLLINSFGSKQTFGVCWLKEGALCGYPF</sequence>